<evidence type="ECO:0008006" key="3">
    <source>
        <dbReference type="Google" id="ProtNLM"/>
    </source>
</evidence>
<dbReference type="Proteomes" id="UP000238274">
    <property type="component" value="Unassembled WGS sequence"/>
</dbReference>
<proteinExistence type="predicted"/>
<dbReference type="VEuPathDB" id="FungiDB:PSHT_13882"/>
<dbReference type="VEuPathDB" id="FungiDB:PSTT_00855"/>
<reference evidence="1 2" key="1">
    <citation type="submission" date="2017-12" db="EMBL/GenBank/DDBJ databases">
        <title>Gene loss provides genomic basis for host adaptation in cereal stripe rust fungi.</title>
        <authorList>
            <person name="Xia C."/>
        </authorList>
    </citation>
    <scope>NUCLEOTIDE SEQUENCE [LARGE SCALE GENOMIC DNA]</scope>
    <source>
        <strain evidence="1 2">93TX-2</strain>
    </source>
</reference>
<protein>
    <recommendedName>
        <fullName evidence="3">Integrase catalytic domain-containing protein</fullName>
    </recommendedName>
</protein>
<accession>A0A2S4UNF1</accession>
<name>A0A2S4UNF1_9BASI</name>
<dbReference type="AlphaFoldDB" id="A0A2S4UNF1"/>
<gene>
    <name evidence="1" type="ORF">PSHT_13882</name>
</gene>
<keyword evidence="2" id="KW-1185">Reference proteome</keyword>
<dbReference type="PANTHER" id="PTHR46177:SF1">
    <property type="entry name" value="INTEGRASE CATALYTIC DOMAIN-CONTAINING PROTEIN"/>
    <property type="match status" value="1"/>
</dbReference>
<dbReference type="OrthoDB" id="2506360at2759"/>
<reference evidence="2" key="3">
    <citation type="journal article" date="2018" name="Mol. Plant Microbe Interact.">
        <title>Genome sequence resources for the wheat stripe rust pathogen (Puccinia striiformis f. sp. tritici) and the barley stripe rust pathogen (Puccinia striiformis f. sp. hordei).</title>
        <authorList>
            <person name="Xia C."/>
            <person name="Wang M."/>
            <person name="Yin C."/>
            <person name="Cornejo O.E."/>
            <person name="Hulbert S.H."/>
            <person name="Chen X."/>
        </authorList>
    </citation>
    <scope>NUCLEOTIDE SEQUENCE [LARGE SCALE GENOMIC DNA]</scope>
    <source>
        <strain evidence="2">93TX-2</strain>
    </source>
</reference>
<dbReference type="PANTHER" id="PTHR46177">
    <property type="entry name" value="INTEGRASE CATALYTIC DOMAIN-CONTAINING PROTEIN"/>
    <property type="match status" value="1"/>
</dbReference>
<organism evidence="1 2">
    <name type="scientific">Puccinia striiformis</name>
    <dbReference type="NCBI Taxonomy" id="27350"/>
    <lineage>
        <taxon>Eukaryota</taxon>
        <taxon>Fungi</taxon>
        <taxon>Dikarya</taxon>
        <taxon>Basidiomycota</taxon>
        <taxon>Pucciniomycotina</taxon>
        <taxon>Pucciniomycetes</taxon>
        <taxon>Pucciniales</taxon>
        <taxon>Pucciniaceae</taxon>
        <taxon>Puccinia</taxon>
    </lineage>
</organism>
<sequence>MRELLALGHKGPQIIQILLVQHSISILPSTLTCKRQVWGLRQNEIPKPVVSELLPPIQTGITVTIHTVKRYLSRLDLRLNGDDLANGKVTLGKVYGAIDHIQKFLLDNNTGYRRVKTLLMRNYNIRIPRQVVYELLKGVNPESVAGRLKQTCKQQGFHVCGPNHVWAIDGHDKLKPFGSTVYGFIDALSWKILGLFVNVTNNDPKHISVYYLKLVLQLGRIPLKVTTNMVQRPAM</sequence>
<evidence type="ECO:0000313" key="1">
    <source>
        <dbReference type="EMBL" id="POV98756.1"/>
    </source>
</evidence>
<evidence type="ECO:0000313" key="2">
    <source>
        <dbReference type="Proteomes" id="UP000238274"/>
    </source>
</evidence>
<dbReference type="EMBL" id="PKSM01000290">
    <property type="protein sequence ID" value="POV98756.1"/>
    <property type="molecule type" value="Genomic_DNA"/>
</dbReference>
<reference evidence="2" key="2">
    <citation type="journal article" date="2018" name="BMC Genomics">
        <title>Genomic insights into host adaptation between the wheat stripe rust pathogen (Puccinia striiformis f. sp. tritici) and the barley stripe rust pathogen (Puccinia striiformis f. sp. hordei).</title>
        <authorList>
            <person name="Xia C."/>
            <person name="Wang M."/>
            <person name="Yin C."/>
            <person name="Cornejo O.E."/>
            <person name="Hulbert S.H."/>
            <person name="Chen X."/>
        </authorList>
    </citation>
    <scope>NUCLEOTIDE SEQUENCE [LARGE SCALE GENOMIC DNA]</scope>
    <source>
        <strain evidence="2">93TX-2</strain>
    </source>
</reference>
<comment type="caution">
    <text evidence="1">The sequence shown here is derived from an EMBL/GenBank/DDBJ whole genome shotgun (WGS) entry which is preliminary data.</text>
</comment>